<reference evidence="11 12" key="1">
    <citation type="submission" date="2016-09" db="EMBL/GenBank/DDBJ databases">
        <title>Genome sequence of Eubacterium angustum.</title>
        <authorList>
            <person name="Poehlein A."/>
            <person name="Daniel R."/>
        </authorList>
    </citation>
    <scope>NUCLEOTIDE SEQUENCE [LARGE SCALE GENOMIC DNA]</scope>
    <source>
        <strain evidence="11 12">DSM 1989</strain>
    </source>
</reference>
<sequence>MAQMGDIKRRIKSVNSTMQITKAMYLVSSAKLRKARERVDTTRPYSETIVDSIQRVLGSAKGVSHPFLEKREVKKTAYIVISADRGLAGGYNSNVLKLAESIIEDKSKAEIIAYGSKSRDYFTKRGYEVSNFLTGVTEEPEYVDARQSGDSVIEKYKNGEIDEVKLVFTKFVSMIAQEPAVLTLLPVQVEKKEEAVDDKGMNTLTEYEPSPEVVLDYLVPKYINGAIFGALVESAASQQGARMTAMESATSNAEDIIDSLGLVYNRARQASITQEISEIVGGAEALK</sequence>
<name>A0A1S1V728_9FIRM</name>
<dbReference type="Pfam" id="PF00231">
    <property type="entry name" value="ATP-synt"/>
    <property type="match status" value="1"/>
</dbReference>
<evidence type="ECO:0000256" key="3">
    <source>
        <dbReference type="ARBA" id="ARBA00007681"/>
    </source>
</evidence>
<keyword evidence="5 10" id="KW-0375">Hydrogen ion transport</keyword>
<evidence type="ECO:0000256" key="6">
    <source>
        <dbReference type="ARBA" id="ARBA00023065"/>
    </source>
</evidence>
<dbReference type="HAMAP" id="MF_00815">
    <property type="entry name" value="ATP_synth_gamma_bact"/>
    <property type="match status" value="1"/>
</dbReference>
<evidence type="ECO:0000313" key="12">
    <source>
        <dbReference type="Proteomes" id="UP000180254"/>
    </source>
</evidence>
<dbReference type="STRING" id="39480.EUAN_17000"/>
<dbReference type="PROSITE" id="PS00153">
    <property type="entry name" value="ATPASE_GAMMA"/>
    <property type="match status" value="1"/>
</dbReference>
<dbReference type="NCBIfam" id="TIGR01146">
    <property type="entry name" value="ATPsyn_F1gamma"/>
    <property type="match status" value="1"/>
</dbReference>
<dbReference type="AlphaFoldDB" id="A0A1S1V728"/>
<keyword evidence="12" id="KW-1185">Reference proteome</keyword>
<dbReference type="InterPro" id="IPR023632">
    <property type="entry name" value="ATP_synth_F1_gsu_CS"/>
</dbReference>
<comment type="subunit">
    <text evidence="10">F-type ATPases have 2 components, CF(1) - the catalytic core - and CF(0) - the membrane proton channel. CF(1) has five subunits: alpha(3), beta(3), gamma(1), delta(1), epsilon(1). CF(0) has three main subunits: a, b and c.</text>
</comment>
<dbReference type="PANTHER" id="PTHR11693:SF22">
    <property type="entry name" value="ATP SYNTHASE SUBUNIT GAMMA, MITOCHONDRIAL"/>
    <property type="match status" value="1"/>
</dbReference>
<keyword evidence="10" id="KW-1003">Cell membrane</keyword>
<dbReference type="PANTHER" id="PTHR11693">
    <property type="entry name" value="ATP SYNTHASE GAMMA CHAIN"/>
    <property type="match status" value="1"/>
</dbReference>
<evidence type="ECO:0000256" key="2">
    <source>
        <dbReference type="ARBA" id="ARBA00004170"/>
    </source>
</evidence>
<comment type="subcellular location">
    <subcellularLocation>
        <location evidence="10">Cell membrane</location>
        <topology evidence="10">Peripheral membrane protein</topology>
    </subcellularLocation>
    <subcellularLocation>
        <location evidence="2">Membrane</location>
        <topology evidence="2">Peripheral membrane protein</topology>
    </subcellularLocation>
</comment>
<dbReference type="InterPro" id="IPR000131">
    <property type="entry name" value="ATP_synth_F1_gsu"/>
</dbReference>
<evidence type="ECO:0000256" key="10">
    <source>
        <dbReference type="HAMAP-Rule" id="MF_00815"/>
    </source>
</evidence>
<keyword evidence="8 10" id="KW-0139">CF(1)</keyword>
<dbReference type="Gene3D" id="1.10.287.80">
    <property type="entry name" value="ATP synthase, gamma subunit, helix hairpin domain"/>
    <property type="match status" value="1"/>
</dbReference>
<dbReference type="CDD" id="cd12151">
    <property type="entry name" value="F1-ATPase_gamma"/>
    <property type="match status" value="1"/>
</dbReference>
<gene>
    <name evidence="10 11" type="primary">atpG</name>
    <name evidence="11" type="ORF">EUAN_17000</name>
</gene>
<keyword evidence="9 10" id="KW-0066">ATP synthesis</keyword>
<comment type="caution">
    <text evidence="11">The sequence shown here is derived from an EMBL/GenBank/DDBJ whole genome shotgun (WGS) entry which is preliminary data.</text>
</comment>
<dbReference type="RefSeq" id="WP_071063607.1">
    <property type="nucleotide sequence ID" value="NZ_MKIE01000006.1"/>
</dbReference>
<evidence type="ECO:0000313" key="11">
    <source>
        <dbReference type="EMBL" id="OHW61937.1"/>
    </source>
</evidence>
<dbReference type="SUPFAM" id="SSF52943">
    <property type="entry name" value="ATP synthase (F1-ATPase), gamma subunit"/>
    <property type="match status" value="1"/>
</dbReference>
<accession>A0A1S1V728</accession>
<dbReference type="InterPro" id="IPR035968">
    <property type="entry name" value="ATP_synth_F1_ATPase_gsu"/>
</dbReference>
<evidence type="ECO:0000256" key="5">
    <source>
        <dbReference type="ARBA" id="ARBA00022781"/>
    </source>
</evidence>
<comment type="similarity">
    <text evidence="3 10">Belongs to the ATPase gamma chain family.</text>
</comment>
<evidence type="ECO:0000256" key="1">
    <source>
        <dbReference type="ARBA" id="ARBA00003456"/>
    </source>
</evidence>
<dbReference type="EMBL" id="MKIE01000006">
    <property type="protein sequence ID" value="OHW61937.1"/>
    <property type="molecule type" value="Genomic_DNA"/>
</dbReference>
<keyword evidence="7 10" id="KW-0472">Membrane</keyword>
<evidence type="ECO:0000256" key="4">
    <source>
        <dbReference type="ARBA" id="ARBA00022448"/>
    </source>
</evidence>
<comment type="function">
    <text evidence="1 10">Produces ATP from ADP in the presence of a proton gradient across the membrane. The gamma chain is believed to be important in regulating ATPase activity and the flow of protons through the CF(0) complex.</text>
</comment>
<dbReference type="GO" id="GO:0045259">
    <property type="term" value="C:proton-transporting ATP synthase complex"/>
    <property type="evidence" value="ECO:0007669"/>
    <property type="project" value="UniProtKB-KW"/>
</dbReference>
<dbReference type="GO" id="GO:0005886">
    <property type="term" value="C:plasma membrane"/>
    <property type="evidence" value="ECO:0007669"/>
    <property type="project" value="UniProtKB-SubCell"/>
</dbReference>
<dbReference type="Gene3D" id="3.40.1380.10">
    <property type="match status" value="1"/>
</dbReference>
<dbReference type="GO" id="GO:0005524">
    <property type="term" value="F:ATP binding"/>
    <property type="evidence" value="ECO:0007669"/>
    <property type="project" value="UniProtKB-UniRule"/>
</dbReference>
<dbReference type="GO" id="GO:0042777">
    <property type="term" value="P:proton motive force-driven plasma membrane ATP synthesis"/>
    <property type="evidence" value="ECO:0007669"/>
    <property type="project" value="UniProtKB-UniRule"/>
</dbReference>
<evidence type="ECO:0000256" key="9">
    <source>
        <dbReference type="ARBA" id="ARBA00023310"/>
    </source>
</evidence>
<dbReference type="OrthoDB" id="9812769at2"/>
<evidence type="ECO:0000256" key="7">
    <source>
        <dbReference type="ARBA" id="ARBA00023136"/>
    </source>
</evidence>
<keyword evidence="4 10" id="KW-0813">Transport</keyword>
<dbReference type="Proteomes" id="UP000180254">
    <property type="component" value="Unassembled WGS sequence"/>
</dbReference>
<organism evidence="11 12">
    <name type="scientific">Andreesenia angusta</name>
    <dbReference type="NCBI Taxonomy" id="39480"/>
    <lineage>
        <taxon>Bacteria</taxon>
        <taxon>Bacillati</taxon>
        <taxon>Bacillota</taxon>
        <taxon>Tissierellia</taxon>
        <taxon>Tissierellales</taxon>
        <taxon>Gottschalkiaceae</taxon>
        <taxon>Andreesenia</taxon>
    </lineage>
</organism>
<dbReference type="GO" id="GO:0046933">
    <property type="term" value="F:proton-transporting ATP synthase activity, rotational mechanism"/>
    <property type="evidence" value="ECO:0007669"/>
    <property type="project" value="UniProtKB-UniRule"/>
</dbReference>
<keyword evidence="6 10" id="KW-0406">Ion transport</keyword>
<evidence type="ECO:0000256" key="8">
    <source>
        <dbReference type="ARBA" id="ARBA00023196"/>
    </source>
</evidence>
<proteinExistence type="inferred from homology"/>
<dbReference type="PRINTS" id="PR00126">
    <property type="entry name" value="ATPASEGAMMA"/>
</dbReference>
<protein>
    <recommendedName>
        <fullName evidence="10">ATP synthase gamma chain</fullName>
    </recommendedName>
    <alternativeName>
        <fullName evidence="10">ATP synthase F1 sector gamma subunit</fullName>
    </alternativeName>
    <alternativeName>
        <fullName evidence="10">F-ATPase gamma subunit</fullName>
    </alternativeName>
</protein>